<dbReference type="Proteomes" id="UP000007879">
    <property type="component" value="Unassembled WGS sequence"/>
</dbReference>
<keyword evidence="1" id="KW-1133">Transmembrane helix</keyword>
<dbReference type="KEGG" id="aqu:109581946"/>
<sequence>MHHHHLRHHHHHRHHHDHGGIYYQSVIIAQKQVPTITYERAPTRASGDHFFALSVLLTVIFILCGTWVGLICTIPAIYFAANAQDAERLGDDEAVSCNRNTALCLNCCAIMTYVAAAIVVVILIVSTLNSSASSTSSYVNYCYTYYNTYYNTYSYYC</sequence>
<dbReference type="GeneID" id="109581946"/>
<feature type="transmembrane region" description="Helical" evidence="1">
    <location>
        <begin position="50"/>
        <end position="80"/>
    </location>
</feature>
<name>A0AAN0J4S6_AMPQE</name>
<dbReference type="RefSeq" id="XP_019852019.1">
    <property type="nucleotide sequence ID" value="XM_019996460.1"/>
</dbReference>
<protein>
    <submittedName>
        <fullName evidence="2">Uncharacterized protein</fullName>
    </submittedName>
</protein>
<evidence type="ECO:0000313" key="3">
    <source>
        <dbReference type="Proteomes" id="UP000007879"/>
    </source>
</evidence>
<reference evidence="2" key="2">
    <citation type="submission" date="2024-06" db="UniProtKB">
        <authorList>
            <consortium name="EnsemblMetazoa"/>
        </authorList>
    </citation>
    <scope>IDENTIFICATION</scope>
</reference>
<accession>A0AAN0J4S6</accession>
<proteinExistence type="predicted"/>
<reference evidence="3" key="1">
    <citation type="journal article" date="2010" name="Nature">
        <title>The Amphimedon queenslandica genome and the evolution of animal complexity.</title>
        <authorList>
            <person name="Srivastava M."/>
            <person name="Simakov O."/>
            <person name="Chapman J."/>
            <person name="Fahey B."/>
            <person name="Gauthier M.E."/>
            <person name="Mitros T."/>
            <person name="Richards G.S."/>
            <person name="Conaco C."/>
            <person name="Dacre M."/>
            <person name="Hellsten U."/>
            <person name="Larroux C."/>
            <person name="Putnam N.H."/>
            <person name="Stanke M."/>
            <person name="Adamska M."/>
            <person name="Darling A."/>
            <person name="Degnan S.M."/>
            <person name="Oakley T.H."/>
            <person name="Plachetzki D.C."/>
            <person name="Zhai Y."/>
            <person name="Adamski M."/>
            <person name="Calcino A."/>
            <person name="Cummins S.F."/>
            <person name="Goodstein D.M."/>
            <person name="Harris C."/>
            <person name="Jackson D.J."/>
            <person name="Leys S.P."/>
            <person name="Shu S."/>
            <person name="Woodcroft B.J."/>
            <person name="Vervoort M."/>
            <person name="Kosik K.S."/>
            <person name="Manning G."/>
            <person name="Degnan B.M."/>
            <person name="Rokhsar D.S."/>
        </authorList>
    </citation>
    <scope>NUCLEOTIDE SEQUENCE [LARGE SCALE GENOMIC DNA]</scope>
</reference>
<dbReference type="EnsemblMetazoa" id="XM_019996460.1">
    <property type="protein sequence ID" value="XP_019852019.1"/>
    <property type="gene ID" value="LOC109581946"/>
</dbReference>
<keyword evidence="3" id="KW-1185">Reference proteome</keyword>
<organism evidence="2 3">
    <name type="scientific">Amphimedon queenslandica</name>
    <name type="common">Sponge</name>
    <dbReference type="NCBI Taxonomy" id="400682"/>
    <lineage>
        <taxon>Eukaryota</taxon>
        <taxon>Metazoa</taxon>
        <taxon>Porifera</taxon>
        <taxon>Demospongiae</taxon>
        <taxon>Heteroscleromorpha</taxon>
        <taxon>Haplosclerida</taxon>
        <taxon>Niphatidae</taxon>
        <taxon>Amphimedon</taxon>
    </lineage>
</organism>
<dbReference type="AlphaFoldDB" id="A0AAN0J4S6"/>
<feature type="transmembrane region" description="Helical" evidence="1">
    <location>
        <begin position="100"/>
        <end position="125"/>
    </location>
</feature>
<evidence type="ECO:0000256" key="1">
    <source>
        <dbReference type="SAM" id="Phobius"/>
    </source>
</evidence>
<keyword evidence="1" id="KW-0472">Membrane</keyword>
<keyword evidence="1" id="KW-0812">Transmembrane</keyword>
<evidence type="ECO:0000313" key="2">
    <source>
        <dbReference type="EnsemblMetazoa" id="XP_019852019.1"/>
    </source>
</evidence>